<keyword evidence="2" id="KW-0808">Transferase</keyword>
<dbReference type="EMBL" id="JAGYPG010000001">
    <property type="protein sequence ID" value="MBS4193585.1"/>
    <property type="molecule type" value="Genomic_DNA"/>
</dbReference>
<dbReference type="InterPro" id="IPR013216">
    <property type="entry name" value="Methyltransf_11"/>
</dbReference>
<dbReference type="GO" id="GO:0032259">
    <property type="term" value="P:methylation"/>
    <property type="evidence" value="ECO:0007669"/>
    <property type="project" value="UniProtKB-KW"/>
</dbReference>
<dbReference type="PANTHER" id="PTHR43591:SF24">
    <property type="entry name" value="2-METHOXY-6-POLYPRENYL-1,4-BENZOQUINOL METHYLASE, MITOCHONDRIAL"/>
    <property type="match status" value="1"/>
</dbReference>
<dbReference type="Proteomes" id="UP000681414">
    <property type="component" value="Unassembled WGS sequence"/>
</dbReference>
<feature type="domain" description="Methyltransferase type 11" evidence="1">
    <location>
        <begin position="61"/>
        <end position="159"/>
    </location>
</feature>
<dbReference type="InterPro" id="IPR029063">
    <property type="entry name" value="SAM-dependent_MTases_sf"/>
</dbReference>
<gene>
    <name evidence="2" type="ORF">KHA97_00695</name>
</gene>
<protein>
    <submittedName>
        <fullName evidence="2">Methyltransferase domain-containing protein</fullName>
    </submittedName>
</protein>
<evidence type="ECO:0000259" key="1">
    <source>
        <dbReference type="Pfam" id="PF08241"/>
    </source>
</evidence>
<dbReference type="CDD" id="cd02440">
    <property type="entry name" value="AdoMet_MTases"/>
    <property type="match status" value="1"/>
</dbReference>
<dbReference type="RefSeq" id="WP_213122885.1">
    <property type="nucleotide sequence ID" value="NZ_JAGYPG010000001.1"/>
</dbReference>
<keyword evidence="2" id="KW-0489">Methyltransferase</keyword>
<organism evidence="2 3">
    <name type="scientific">Lederbergia citri</name>
    <dbReference type="NCBI Taxonomy" id="2833580"/>
    <lineage>
        <taxon>Bacteria</taxon>
        <taxon>Bacillati</taxon>
        <taxon>Bacillota</taxon>
        <taxon>Bacilli</taxon>
        <taxon>Bacillales</taxon>
        <taxon>Bacillaceae</taxon>
        <taxon>Lederbergia</taxon>
    </lineage>
</organism>
<dbReference type="GO" id="GO:0008757">
    <property type="term" value="F:S-adenosylmethionine-dependent methyltransferase activity"/>
    <property type="evidence" value="ECO:0007669"/>
    <property type="project" value="InterPro"/>
</dbReference>
<dbReference type="Gene3D" id="3.40.50.150">
    <property type="entry name" value="Vaccinia Virus protein VP39"/>
    <property type="match status" value="1"/>
</dbReference>
<dbReference type="Pfam" id="PF08241">
    <property type="entry name" value="Methyltransf_11"/>
    <property type="match status" value="1"/>
</dbReference>
<reference evidence="2 3" key="1">
    <citation type="submission" date="2021-05" db="EMBL/GenBank/DDBJ databases">
        <title>Novel Bacillus species.</title>
        <authorList>
            <person name="Liu G."/>
        </authorList>
    </citation>
    <scope>NUCLEOTIDE SEQUENCE [LARGE SCALE GENOMIC DNA]</scope>
    <source>
        <strain evidence="3">FJAT-49780</strain>
    </source>
</reference>
<evidence type="ECO:0000313" key="2">
    <source>
        <dbReference type="EMBL" id="MBS4193585.1"/>
    </source>
</evidence>
<dbReference type="SUPFAM" id="SSF53335">
    <property type="entry name" value="S-adenosyl-L-methionine-dependent methyltransferases"/>
    <property type="match status" value="1"/>
</dbReference>
<sequence length="286" mass="32259">MVQSKDYYENSTDKESIRSIYKTGKNLEAKYIVIKEYAIHEQSFEEWVIEKLNLTGNVKVLDVGAGNGRFSIPIASKLKNNGGLMIAGDLSTGVLNESYLVATKEGLPMVHLKIDAEDLPFLSKEFDIVMANHMLYHVGNITRGLEEMQRVMKGGGTFLATTNSETGMPEFFSLHLQTMNELGIGFEHSKNHLTFSMENGEEILRSFFDKVDKHVFDAGFIVDDPEPVLQYYMATQLYQGPFNDKDIKPVIRNLIKPTFYKFTREALRLAGGNLKISKPIGAFICH</sequence>
<accession>A0A942T9C8</accession>
<name>A0A942T9C8_9BACI</name>
<dbReference type="PANTHER" id="PTHR43591">
    <property type="entry name" value="METHYLTRANSFERASE"/>
    <property type="match status" value="1"/>
</dbReference>
<dbReference type="AlphaFoldDB" id="A0A942T9C8"/>
<comment type="caution">
    <text evidence="2">The sequence shown here is derived from an EMBL/GenBank/DDBJ whole genome shotgun (WGS) entry which is preliminary data.</text>
</comment>
<keyword evidence="3" id="KW-1185">Reference proteome</keyword>
<proteinExistence type="predicted"/>
<evidence type="ECO:0000313" key="3">
    <source>
        <dbReference type="Proteomes" id="UP000681414"/>
    </source>
</evidence>